<feature type="compositionally biased region" description="Acidic residues" evidence="3">
    <location>
        <begin position="505"/>
        <end position="515"/>
    </location>
</feature>
<evidence type="ECO:0000256" key="3">
    <source>
        <dbReference type="SAM" id="MobiDB-lite"/>
    </source>
</evidence>
<gene>
    <name evidence="4" type="ORF">FMOSSE_LOCUS12276</name>
</gene>
<comment type="caution">
    <text evidence="4">The sequence shown here is derived from an EMBL/GenBank/DDBJ whole genome shotgun (WGS) entry which is preliminary data.</text>
</comment>
<dbReference type="Gene3D" id="2.120.10.80">
    <property type="entry name" value="Kelch-type beta propeller"/>
    <property type="match status" value="2"/>
</dbReference>
<dbReference type="Proteomes" id="UP000789375">
    <property type="component" value="Unassembled WGS sequence"/>
</dbReference>
<sequence>TVSLAFVLVPIEKPKPRWGHSAVLLNDKLYIYGGKVGTSSKEDPMDTSQNSNQLLILDASVPFTIKDPAWTLRLVGPRVAYHTISLGGTQNELLVLYGGEYNNDVPIPANPLFYYNTSEESPSWIYAGIQDKQPVVHTKEHTVVTRLNDSMNYFFGGINTPDPKVSAKSQLRDLFKVDTRGNHWNIMNVGPNTPPGRFHHTATILSDGRMYVIGGYSVDKLADMNQIYVYDTIEEKWSVQTAVGTLPLARRDHTAVGTHDGKVIIYGGVNQDFTRIFDDIAILDTTKQPYTWKVYKANGVIPPARYSHTATIIGTNMLIAFGYLAENIADNNIYVLDTNTYTWKENYTPENLEFTKTTLSISTPSISTVTTHATFTVGQISYVTIEEDTTGLGALYADSSHPDNTILFRLARLGGTGCNEATILFRTISAEGVVTPFNLAGEDIADISPTNFCQSPKKRSIFENNHNRRRLLENYLMRRTEDGKNPKEPDDDSPKEPDDDTPKEPDDDTPQGPDDDTPKEPDNDTPKEPPKEPNDDTNKEPTPKETPKGTSKSPAPVPDGIGVLTFADNLILLYFQCGTDVLLICGNIYVNYDITAPLQKIRFEESCTEYDAVRGQNGFLFLCYKQTESTISWQNWGINESLIKRINYGEITAVNETLKGSLVKAFPVGQGAYSVVMGSYAQHTAKNLYIPPIGLAAYFLTNQSELYNGPFNIYFNPGQSETDEVNFAIRVCHPQAGGYGYRCLITIKRVAVTKFISIGFSEAGEITSTYEFQSYEVTPTTDVGGAASLRYGGYCIVIVDNGKLDGLVYNEKGISGGKWGMPKDINYTPNVGATYNNTVYGMEQITNATSWR</sequence>
<keyword evidence="2" id="KW-0677">Repeat</keyword>
<reference evidence="4" key="1">
    <citation type="submission" date="2021-06" db="EMBL/GenBank/DDBJ databases">
        <authorList>
            <person name="Kallberg Y."/>
            <person name="Tangrot J."/>
            <person name="Rosling A."/>
        </authorList>
    </citation>
    <scope>NUCLEOTIDE SEQUENCE</scope>
    <source>
        <strain evidence="4">87-6 pot B 2015</strain>
    </source>
</reference>
<feature type="non-terminal residue" evidence="4">
    <location>
        <position position="852"/>
    </location>
</feature>
<name>A0A9N9EBQ7_FUNMO</name>
<proteinExistence type="predicted"/>
<organism evidence="4 5">
    <name type="scientific">Funneliformis mosseae</name>
    <name type="common">Endomycorrhizal fungus</name>
    <name type="synonym">Glomus mosseae</name>
    <dbReference type="NCBI Taxonomy" id="27381"/>
    <lineage>
        <taxon>Eukaryota</taxon>
        <taxon>Fungi</taxon>
        <taxon>Fungi incertae sedis</taxon>
        <taxon>Mucoromycota</taxon>
        <taxon>Glomeromycotina</taxon>
        <taxon>Glomeromycetes</taxon>
        <taxon>Glomerales</taxon>
        <taxon>Glomeraceae</taxon>
        <taxon>Funneliformis</taxon>
    </lineage>
</organism>
<dbReference type="AlphaFoldDB" id="A0A9N9EBQ7"/>
<keyword evidence="5" id="KW-1185">Reference proteome</keyword>
<feature type="non-terminal residue" evidence="4">
    <location>
        <position position="1"/>
    </location>
</feature>
<accession>A0A9N9EBQ7</accession>
<dbReference type="EMBL" id="CAJVPP010005651">
    <property type="protein sequence ID" value="CAG8668224.1"/>
    <property type="molecule type" value="Genomic_DNA"/>
</dbReference>
<evidence type="ECO:0000313" key="4">
    <source>
        <dbReference type="EMBL" id="CAG8668224.1"/>
    </source>
</evidence>
<feature type="region of interest" description="Disordered" evidence="3">
    <location>
        <begin position="476"/>
        <end position="557"/>
    </location>
</feature>
<dbReference type="PANTHER" id="PTHR46093:SF18">
    <property type="entry name" value="FIBRONECTIN TYPE-III DOMAIN-CONTAINING PROTEIN"/>
    <property type="match status" value="1"/>
</dbReference>
<dbReference type="SUPFAM" id="SSF117281">
    <property type="entry name" value="Kelch motif"/>
    <property type="match status" value="2"/>
</dbReference>
<evidence type="ECO:0000256" key="2">
    <source>
        <dbReference type="ARBA" id="ARBA00022737"/>
    </source>
</evidence>
<protein>
    <submittedName>
        <fullName evidence="4">6878_t:CDS:1</fullName>
    </submittedName>
</protein>
<dbReference type="Pfam" id="PF24681">
    <property type="entry name" value="Kelch_KLHDC2_KLHL20_DRC7"/>
    <property type="match status" value="1"/>
</dbReference>
<feature type="compositionally biased region" description="Basic and acidic residues" evidence="3">
    <location>
        <begin position="476"/>
        <end position="504"/>
    </location>
</feature>
<dbReference type="InterPro" id="IPR015915">
    <property type="entry name" value="Kelch-typ_b-propeller"/>
</dbReference>
<dbReference type="PANTHER" id="PTHR46093">
    <property type="entry name" value="ACYL-COA-BINDING DOMAIN-CONTAINING PROTEIN 5"/>
    <property type="match status" value="1"/>
</dbReference>
<evidence type="ECO:0000313" key="5">
    <source>
        <dbReference type="Proteomes" id="UP000789375"/>
    </source>
</evidence>
<keyword evidence="1" id="KW-0880">Kelch repeat</keyword>
<feature type="compositionally biased region" description="Basic and acidic residues" evidence="3">
    <location>
        <begin position="516"/>
        <end position="547"/>
    </location>
</feature>
<evidence type="ECO:0000256" key="1">
    <source>
        <dbReference type="ARBA" id="ARBA00022441"/>
    </source>
</evidence>